<reference evidence="5" key="1">
    <citation type="submission" date="2023-06" db="EMBL/GenBank/DDBJ databases">
        <title>Genome-scale phylogeny and comparative genomics of the fungal order Sordariales.</title>
        <authorList>
            <consortium name="Lawrence Berkeley National Laboratory"/>
            <person name="Hensen N."/>
            <person name="Bonometti L."/>
            <person name="Westerberg I."/>
            <person name="Brannstrom I.O."/>
            <person name="Guillou S."/>
            <person name="Cros-Aarteil S."/>
            <person name="Calhoun S."/>
            <person name="Haridas S."/>
            <person name="Kuo A."/>
            <person name="Mondo S."/>
            <person name="Pangilinan J."/>
            <person name="Riley R."/>
            <person name="Labutti K."/>
            <person name="Andreopoulos B."/>
            <person name="Lipzen A."/>
            <person name="Chen C."/>
            <person name="Yanf M."/>
            <person name="Daum C."/>
            <person name="Ng V."/>
            <person name="Clum A."/>
            <person name="Steindorff A."/>
            <person name="Ohm R."/>
            <person name="Martin F."/>
            <person name="Silar P."/>
            <person name="Natvig D."/>
            <person name="Lalanne C."/>
            <person name="Gautier V."/>
            <person name="Ament-Velasquez S.L."/>
            <person name="Kruys A."/>
            <person name="Hutchinson M.I."/>
            <person name="Powell A.J."/>
            <person name="Barry K."/>
            <person name="Miller A.N."/>
            <person name="Grigoriev I.V."/>
            <person name="Debuchy R."/>
            <person name="Gladieux P."/>
            <person name="Thoren M.H."/>
            <person name="Johannesson H."/>
        </authorList>
    </citation>
    <scope>NUCLEOTIDE SEQUENCE</scope>
    <source>
        <strain evidence="5">CBS 540.89</strain>
    </source>
</reference>
<name>A0AA40AXF5_9PEZI</name>
<evidence type="ECO:0000256" key="2">
    <source>
        <dbReference type="ARBA" id="ARBA00023163"/>
    </source>
</evidence>
<dbReference type="InterPro" id="IPR036910">
    <property type="entry name" value="HMG_box_dom_sf"/>
</dbReference>
<dbReference type="PANTHER" id="PTHR10270:SF161">
    <property type="entry name" value="SEX-DETERMINING REGION Y PROTEIN"/>
    <property type="match status" value="1"/>
</dbReference>
<feature type="domain" description="HMG box" evidence="4">
    <location>
        <begin position="162"/>
        <end position="230"/>
    </location>
</feature>
<keyword evidence="6" id="KW-1185">Reference proteome</keyword>
<organism evidence="5 6">
    <name type="scientific">Apiosordaria backusii</name>
    <dbReference type="NCBI Taxonomy" id="314023"/>
    <lineage>
        <taxon>Eukaryota</taxon>
        <taxon>Fungi</taxon>
        <taxon>Dikarya</taxon>
        <taxon>Ascomycota</taxon>
        <taxon>Pezizomycotina</taxon>
        <taxon>Sordariomycetes</taxon>
        <taxon>Sordariomycetidae</taxon>
        <taxon>Sordariales</taxon>
        <taxon>Lasiosphaeriaceae</taxon>
        <taxon>Apiosordaria</taxon>
    </lineage>
</organism>
<protein>
    <submittedName>
        <fullName evidence="5">High mobility group box-domain-containing protein</fullName>
    </submittedName>
</protein>
<proteinExistence type="predicted"/>
<evidence type="ECO:0000256" key="3">
    <source>
        <dbReference type="PROSITE-ProRule" id="PRU00267"/>
    </source>
</evidence>
<feature type="DNA-binding region" description="HMG box" evidence="3">
    <location>
        <begin position="162"/>
        <end position="230"/>
    </location>
</feature>
<keyword evidence="3" id="KW-0539">Nucleus</keyword>
<dbReference type="InterPro" id="IPR050140">
    <property type="entry name" value="SRY-related_HMG-box_TF-like"/>
</dbReference>
<keyword evidence="1 3" id="KW-0238">DNA-binding</keyword>
<dbReference type="Proteomes" id="UP001172159">
    <property type="component" value="Unassembled WGS sequence"/>
</dbReference>
<dbReference type="GO" id="GO:0000978">
    <property type="term" value="F:RNA polymerase II cis-regulatory region sequence-specific DNA binding"/>
    <property type="evidence" value="ECO:0007669"/>
    <property type="project" value="TreeGrafter"/>
</dbReference>
<evidence type="ECO:0000313" key="5">
    <source>
        <dbReference type="EMBL" id="KAK0723743.1"/>
    </source>
</evidence>
<gene>
    <name evidence="5" type="ORF">B0T21DRAFT_294469</name>
</gene>
<keyword evidence="2" id="KW-0804">Transcription</keyword>
<dbReference type="CDD" id="cd01389">
    <property type="entry name" value="HMG-box_ROX1-like"/>
    <property type="match status" value="1"/>
</dbReference>
<dbReference type="Pfam" id="PF00505">
    <property type="entry name" value="HMG_box"/>
    <property type="match status" value="1"/>
</dbReference>
<dbReference type="InterPro" id="IPR009071">
    <property type="entry name" value="HMG_box_dom"/>
</dbReference>
<dbReference type="SUPFAM" id="SSF47095">
    <property type="entry name" value="HMG-box"/>
    <property type="match status" value="1"/>
</dbReference>
<dbReference type="SMART" id="SM00398">
    <property type="entry name" value="HMG"/>
    <property type="match status" value="1"/>
</dbReference>
<dbReference type="PROSITE" id="PS50118">
    <property type="entry name" value="HMG_BOX_2"/>
    <property type="match status" value="1"/>
</dbReference>
<dbReference type="Gene3D" id="1.10.30.10">
    <property type="entry name" value="High mobility group box domain"/>
    <property type="match status" value="1"/>
</dbReference>
<dbReference type="GO" id="GO:0030154">
    <property type="term" value="P:cell differentiation"/>
    <property type="evidence" value="ECO:0007669"/>
    <property type="project" value="TreeGrafter"/>
</dbReference>
<dbReference type="PANTHER" id="PTHR10270">
    <property type="entry name" value="SOX TRANSCRIPTION FACTOR"/>
    <property type="match status" value="1"/>
</dbReference>
<evidence type="ECO:0000259" key="4">
    <source>
        <dbReference type="PROSITE" id="PS50118"/>
    </source>
</evidence>
<evidence type="ECO:0000256" key="1">
    <source>
        <dbReference type="ARBA" id="ARBA00023125"/>
    </source>
</evidence>
<dbReference type="EMBL" id="JAUKTV010000011">
    <property type="protein sequence ID" value="KAK0723743.1"/>
    <property type="molecule type" value="Genomic_DNA"/>
</dbReference>
<dbReference type="GO" id="GO:0000122">
    <property type="term" value="P:negative regulation of transcription by RNA polymerase II"/>
    <property type="evidence" value="ECO:0007669"/>
    <property type="project" value="TreeGrafter"/>
</dbReference>
<dbReference type="GO" id="GO:0001228">
    <property type="term" value="F:DNA-binding transcription activator activity, RNA polymerase II-specific"/>
    <property type="evidence" value="ECO:0007669"/>
    <property type="project" value="TreeGrafter"/>
</dbReference>
<dbReference type="GO" id="GO:0005634">
    <property type="term" value="C:nucleus"/>
    <property type="evidence" value="ECO:0007669"/>
    <property type="project" value="UniProtKB-UniRule"/>
</dbReference>
<accession>A0AA40AXF5</accession>
<sequence>MDATTSTSINSSIFYFNKMDIPVINDSHSLSFVFVDGETVVQHIANSHDDFEIVSALTAAATNFSKMNDGLDSAIVHRKQTMIYYIMSLSLAFRLDVDVFDVLHTTIPLPAPVTAPVMAAVEAPTMVPVVAPVMAPAMAPVSSDSGKGNMQKSVAVTTKERIRRPRNQFIIYRQQMSQQLHDENPGLTAAAISSIVSKTWKAESPQVKAHFKALADEEDRMHKLNHPGYRYQARRSRVERRKIASTIKALSQYPVHAMSSMTTTDLDSVVMSLSNSNI</sequence>
<comment type="caution">
    <text evidence="5">The sequence shown here is derived from an EMBL/GenBank/DDBJ whole genome shotgun (WGS) entry which is preliminary data.</text>
</comment>
<dbReference type="AlphaFoldDB" id="A0AA40AXF5"/>
<evidence type="ECO:0000313" key="6">
    <source>
        <dbReference type="Proteomes" id="UP001172159"/>
    </source>
</evidence>